<organism evidence="2 3">
    <name type="scientific">Natronococcus amylolyticus DSM 10524</name>
    <dbReference type="NCBI Taxonomy" id="1227497"/>
    <lineage>
        <taxon>Archaea</taxon>
        <taxon>Methanobacteriati</taxon>
        <taxon>Methanobacteriota</taxon>
        <taxon>Stenosarchaea group</taxon>
        <taxon>Halobacteria</taxon>
        <taxon>Halobacteriales</taxon>
        <taxon>Natrialbaceae</taxon>
        <taxon>Natronococcus</taxon>
    </lineage>
</organism>
<feature type="transmembrane region" description="Helical" evidence="1">
    <location>
        <begin position="128"/>
        <end position="150"/>
    </location>
</feature>
<sequence>MSYRDRFRPHVVGAGRNGGLLLLAVGVLSLLFSVGFVLDVVDINLSLGWLVVTFGIAVTAGAVRAGLVPTIGALWLFALWWYVFPPLVGYLTGNWATGSRYTYPRLLDYGYTSAYDELVGGIESGVGFGLPLAIVVGTVGYIAGTAISWYSTR</sequence>
<dbReference type="EMBL" id="AOIB01000018">
    <property type="protein sequence ID" value="ELY58814.1"/>
    <property type="molecule type" value="Genomic_DNA"/>
</dbReference>
<dbReference type="Proteomes" id="UP000011688">
    <property type="component" value="Unassembled WGS sequence"/>
</dbReference>
<dbReference type="eggNOG" id="ENOG502N65X">
    <property type="taxonomic scope" value="Archaea"/>
</dbReference>
<reference evidence="2 3" key="1">
    <citation type="journal article" date="2014" name="PLoS Genet.">
        <title>Phylogenetically driven sequencing of extremely halophilic archaea reveals strategies for static and dynamic osmo-response.</title>
        <authorList>
            <person name="Becker E.A."/>
            <person name="Seitzer P.M."/>
            <person name="Tritt A."/>
            <person name="Larsen D."/>
            <person name="Krusor M."/>
            <person name="Yao A.I."/>
            <person name="Wu D."/>
            <person name="Madern D."/>
            <person name="Eisen J.A."/>
            <person name="Darling A.E."/>
            <person name="Facciotti M.T."/>
        </authorList>
    </citation>
    <scope>NUCLEOTIDE SEQUENCE [LARGE SCALE GENOMIC DNA]</scope>
    <source>
        <strain evidence="2 3">DSM 10524</strain>
    </source>
</reference>
<evidence type="ECO:0000313" key="3">
    <source>
        <dbReference type="Proteomes" id="UP000011688"/>
    </source>
</evidence>
<dbReference type="RefSeq" id="WP_005555168.1">
    <property type="nucleotide sequence ID" value="NZ_AOIB01000018.1"/>
</dbReference>
<evidence type="ECO:0000313" key="2">
    <source>
        <dbReference type="EMBL" id="ELY58814.1"/>
    </source>
</evidence>
<dbReference type="OrthoDB" id="203704at2157"/>
<accession>L9XAP0</accession>
<keyword evidence="1" id="KW-0472">Membrane</keyword>
<feature type="transmembrane region" description="Helical" evidence="1">
    <location>
        <begin position="20"/>
        <end position="41"/>
    </location>
</feature>
<keyword evidence="3" id="KW-1185">Reference proteome</keyword>
<feature type="transmembrane region" description="Helical" evidence="1">
    <location>
        <begin position="47"/>
        <end position="67"/>
    </location>
</feature>
<comment type="caution">
    <text evidence="2">The sequence shown here is derived from an EMBL/GenBank/DDBJ whole genome shotgun (WGS) entry which is preliminary data.</text>
</comment>
<keyword evidence="1" id="KW-0812">Transmembrane</keyword>
<protein>
    <submittedName>
        <fullName evidence="2">Uncharacterized protein</fullName>
    </submittedName>
</protein>
<feature type="transmembrane region" description="Helical" evidence="1">
    <location>
        <begin position="74"/>
        <end position="93"/>
    </location>
</feature>
<evidence type="ECO:0000256" key="1">
    <source>
        <dbReference type="SAM" id="Phobius"/>
    </source>
</evidence>
<gene>
    <name evidence="2" type="ORF">C491_08338</name>
</gene>
<proteinExistence type="predicted"/>
<dbReference type="STRING" id="1227497.C491_08338"/>
<name>L9XAP0_9EURY</name>
<keyword evidence="1" id="KW-1133">Transmembrane helix</keyword>
<dbReference type="AlphaFoldDB" id="L9XAP0"/>